<evidence type="ECO:0000313" key="1">
    <source>
        <dbReference type="EMBL" id="KFD47226.1"/>
    </source>
</evidence>
<gene>
    <name evidence="1" type="ORF">M513_11933</name>
</gene>
<protein>
    <submittedName>
        <fullName evidence="1">Uncharacterized protein</fullName>
    </submittedName>
</protein>
<evidence type="ECO:0000313" key="2">
    <source>
        <dbReference type="Proteomes" id="UP000030764"/>
    </source>
</evidence>
<dbReference type="AlphaFoldDB" id="A0A085LQI0"/>
<organism evidence="1 2">
    <name type="scientific">Trichuris suis</name>
    <name type="common">pig whipworm</name>
    <dbReference type="NCBI Taxonomy" id="68888"/>
    <lineage>
        <taxon>Eukaryota</taxon>
        <taxon>Metazoa</taxon>
        <taxon>Ecdysozoa</taxon>
        <taxon>Nematoda</taxon>
        <taxon>Enoplea</taxon>
        <taxon>Dorylaimia</taxon>
        <taxon>Trichinellida</taxon>
        <taxon>Trichuridae</taxon>
        <taxon>Trichuris</taxon>
    </lineage>
</organism>
<dbReference type="EMBL" id="KL363336">
    <property type="protein sequence ID" value="KFD47226.1"/>
    <property type="molecule type" value="Genomic_DNA"/>
</dbReference>
<accession>A0A085LQI0</accession>
<proteinExistence type="predicted"/>
<reference evidence="1 2" key="1">
    <citation type="journal article" date="2014" name="Nat. Genet.">
        <title>Genome and transcriptome of the porcine whipworm Trichuris suis.</title>
        <authorList>
            <person name="Jex A.R."/>
            <person name="Nejsum P."/>
            <person name="Schwarz E.M."/>
            <person name="Hu L."/>
            <person name="Young N.D."/>
            <person name="Hall R.S."/>
            <person name="Korhonen P.K."/>
            <person name="Liao S."/>
            <person name="Thamsborg S."/>
            <person name="Xia J."/>
            <person name="Xu P."/>
            <person name="Wang S."/>
            <person name="Scheerlinck J.P."/>
            <person name="Hofmann A."/>
            <person name="Sternberg P.W."/>
            <person name="Wang J."/>
            <person name="Gasser R.B."/>
        </authorList>
    </citation>
    <scope>NUCLEOTIDE SEQUENCE [LARGE SCALE GENOMIC DNA]</scope>
    <source>
        <strain evidence="1">DCEP-RM93M</strain>
    </source>
</reference>
<keyword evidence="2" id="KW-1185">Reference proteome</keyword>
<dbReference type="Proteomes" id="UP000030764">
    <property type="component" value="Unassembled WGS sequence"/>
</dbReference>
<name>A0A085LQI0_9BILA</name>
<sequence length="125" mass="14480">MLEYMKHYLEYLISRLSDNNVDETDATLRSQLSLTSEPEWWHQVSITIEGTRLTSQDGQFNEELTDEKILHNLKIHNVSTELQPVNLFYLLAKLSGINCSRLQRLYNGRSFVPVALVKLRTLNDG</sequence>